<keyword evidence="6" id="KW-1048">Host nucleus</keyword>
<evidence type="ECO:0000256" key="15">
    <source>
        <dbReference type="ARBA" id="ARBA00023200"/>
    </source>
</evidence>
<proteinExistence type="predicted"/>
<keyword evidence="9" id="KW-0863">Zinc-finger</keyword>
<evidence type="ECO:0000256" key="13">
    <source>
        <dbReference type="ARBA" id="ARBA00023159"/>
    </source>
</evidence>
<evidence type="ECO:0000256" key="14">
    <source>
        <dbReference type="ARBA" id="ARBA00023163"/>
    </source>
</evidence>
<dbReference type="GeneID" id="65103074"/>
<dbReference type="Pfam" id="PF02380">
    <property type="entry name" value="Papo_T_antigen"/>
    <property type="match status" value="1"/>
</dbReference>
<comment type="subcellular location">
    <subcellularLocation>
        <location evidence="2">Host cytoplasm</location>
    </subcellularLocation>
    <subcellularLocation>
        <location evidence="1">Host nucleus</location>
    </subcellularLocation>
</comment>
<evidence type="ECO:0000256" key="12">
    <source>
        <dbReference type="ARBA" id="ARBA00023015"/>
    </source>
</evidence>
<protein>
    <recommendedName>
        <fullName evidence="3">Small t antigen</fullName>
    </recommendedName>
</protein>
<dbReference type="KEGG" id="vg:65103074"/>
<keyword evidence="13" id="KW-0010">Activator</keyword>
<keyword evidence="12" id="KW-0805">Transcription regulation</keyword>
<keyword evidence="7" id="KW-0945">Host-virus interaction</keyword>
<evidence type="ECO:0000256" key="5">
    <source>
        <dbReference type="ARBA" id="ARBA00022553"/>
    </source>
</evidence>
<sequence length="171" mass="20545">MEGSLSRDEQKELMSLLGLHGSYWGAFSVMRKAYLEKCKEYHPDKGGDENKMKRMNELYKVVVDALRESSQPCSSWSSSEVKFKLYKSSADHFYMKNWGFCNYGLSMTCYCLMCHLRRRHTERRKNKEKLLWNRCYCYECFRDWFGLDNQYNSFLFWQDLVSQVTTDHLHL</sequence>
<dbReference type="SUPFAM" id="SSF46565">
    <property type="entry name" value="Chaperone J-domain"/>
    <property type="match status" value="1"/>
</dbReference>
<organism evidence="17 18">
    <name type="scientific">Betapolyomavirus callosciuri</name>
    <dbReference type="NCBI Taxonomy" id="2721749"/>
    <lineage>
        <taxon>Viruses</taxon>
        <taxon>Monodnaviria</taxon>
        <taxon>Shotokuvirae</taxon>
        <taxon>Cossaviricota</taxon>
        <taxon>Papovaviricetes</taxon>
        <taxon>Sepolyvirales</taxon>
        <taxon>Polyomaviridae</taxon>
        <taxon>Betapolyomavirus</taxon>
    </lineage>
</organism>
<evidence type="ECO:0000313" key="18">
    <source>
        <dbReference type="Proteomes" id="UP000679045"/>
    </source>
</evidence>
<reference evidence="17" key="1">
    <citation type="journal article" date="2020" name="Virol. J.">
        <title>Search for polyoma-, herpes-, and bornaviruses in squirrels of the family Sciuridae.</title>
        <authorList>
            <person name="Schulze V."/>
            <person name="Lurz P.W.W."/>
            <person name="Ferrari N."/>
            <person name="Romeo C."/>
            <person name="Steele M.A."/>
            <person name="Marino S."/>
            <person name="Mazzamuto M.V."/>
            <person name="Calvignac-Spencer S."/>
            <person name="Schlottau K."/>
            <person name="Beer M."/>
            <person name="Ulrich R.G."/>
            <person name="Ehlers B."/>
        </authorList>
    </citation>
    <scope>NUCLEOTIDE SEQUENCE</scope>
    <source>
        <strain evidence="17">10295_BH122/15</strain>
    </source>
</reference>
<evidence type="ECO:0000256" key="10">
    <source>
        <dbReference type="ARBA" id="ARBA00022833"/>
    </source>
</evidence>
<keyword evidence="15" id="KW-1035">Host cytoplasm</keyword>
<keyword evidence="14" id="KW-0804">Transcription</keyword>
<dbReference type="PROSITE" id="PS50076">
    <property type="entry name" value="DNAJ_2"/>
    <property type="match status" value="1"/>
</dbReference>
<dbReference type="InterPro" id="IPR001623">
    <property type="entry name" value="DnaJ_domain"/>
</dbReference>
<evidence type="ECO:0000256" key="9">
    <source>
        <dbReference type="ARBA" id="ARBA00022771"/>
    </source>
</evidence>
<dbReference type="Gene3D" id="1.10.287.110">
    <property type="entry name" value="DnaJ domain"/>
    <property type="match status" value="1"/>
</dbReference>
<evidence type="ECO:0000256" key="3">
    <source>
        <dbReference type="ARBA" id="ARBA00016539"/>
    </source>
</evidence>
<evidence type="ECO:0000256" key="1">
    <source>
        <dbReference type="ARBA" id="ARBA00004147"/>
    </source>
</evidence>
<keyword evidence="8" id="KW-0479">Metal-binding</keyword>
<dbReference type="SUPFAM" id="SSF161240">
    <property type="entry name" value="T-antigen specific domain-like"/>
    <property type="match status" value="1"/>
</dbReference>
<evidence type="ECO:0000256" key="7">
    <source>
        <dbReference type="ARBA" id="ARBA00022581"/>
    </source>
</evidence>
<dbReference type="Gene3D" id="1.20.120.1860">
    <property type="entry name" value="Small t-antigen, unique domain"/>
    <property type="match status" value="1"/>
</dbReference>
<evidence type="ECO:0000256" key="2">
    <source>
        <dbReference type="ARBA" id="ARBA00004192"/>
    </source>
</evidence>
<evidence type="ECO:0000256" key="11">
    <source>
        <dbReference type="ARBA" id="ARBA00022990"/>
    </source>
</evidence>
<evidence type="ECO:0000259" key="16">
    <source>
        <dbReference type="PROSITE" id="PS50076"/>
    </source>
</evidence>
<evidence type="ECO:0000313" key="17">
    <source>
        <dbReference type="EMBL" id="QIQ69379.1"/>
    </source>
</evidence>
<keyword evidence="4" id="KW-0244">Early protein</keyword>
<gene>
    <name evidence="17" type="primary">STAg</name>
</gene>
<dbReference type="GO" id="GO:0042025">
    <property type="term" value="C:host cell nucleus"/>
    <property type="evidence" value="ECO:0007669"/>
    <property type="project" value="UniProtKB-SubCell"/>
</dbReference>
<name>A0A6G9LUM1_9POLY</name>
<dbReference type="InterPro" id="IPR036092">
    <property type="entry name" value="Papo_T_antigensf"/>
</dbReference>
<dbReference type="GO" id="GO:0030430">
    <property type="term" value="C:host cell cytoplasm"/>
    <property type="evidence" value="ECO:0007669"/>
    <property type="project" value="UniProtKB-SubCell"/>
</dbReference>
<keyword evidence="18" id="KW-1185">Reference proteome</keyword>
<dbReference type="InterPro" id="IPR036869">
    <property type="entry name" value="J_dom_sf"/>
</dbReference>
<accession>A0A6G9LUM1</accession>
<keyword evidence="5" id="KW-0597">Phosphoprotein</keyword>
<evidence type="ECO:0000256" key="4">
    <source>
        <dbReference type="ARBA" id="ARBA00022518"/>
    </source>
</evidence>
<evidence type="ECO:0000256" key="6">
    <source>
        <dbReference type="ARBA" id="ARBA00022562"/>
    </source>
</evidence>
<dbReference type="CDD" id="cd06257">
    <property type="entry name" value="DnaJ"/>
    <property type="match status" value="1"/>
</dbReference>
<dbReference type="SMART" id="SM00271">
    <property type="entry name" value="DnaJ"/>
    <property type="match status" value="1"/>
</dbReference>
<dbReference type="Proteomes" id="UP000679045">
    <property type="component" value="Segment"/>
</dbReference>
<evidence type="ECO:0000256" key="8">
    <source>
        <dbReference type="ARBA" id="ARBA00022723"/>
    </source>
</evidence>
<keyword evidence="10" id="KW-0862">Zinc</keyword>
<dbReference type="InterPro" id="IPR003354">
    <property type="entry name" value="Papo_T_antigen"/>
</dbReference>
<dbReference type="GO" id="GO:0008270">
    <property type="term" value="F:zinc ion binding"/>
    <property type="evidence" value="ECO:0007669"/>
    <property type="project" value="UniProtKB-KW"/>
</dbReference>
<keyword evidence="11" id="KW-0007">Acetylation</keyword>
<dbReference type="FunFam" id="1.10.287.110:FF:000161">
    <property type="entry name" value="Small t antigen"/>
    <property type="match status" value="1"/>
</dbReference>
<dbReference type="EMBL" id="MK883808">
    <property type="protein sequence ID" value="QIQ69379.1"/>
    <property type="molecule type" value="Genomic_DNA"/>
</dbReference>
<dbReference type="RefSeq" id="YP_010087769.1">
    <property type="nucleotide sequence ID" value="NC_055578.1"/>
</dbReference>
<feature type="domain" description="J" evidence="16">
    <location>
        <begin position="12"/>
        <end position="67"/>
    </location>
</feature>